<dbReference type="GO" id="GO:0043248">
    <property type="term" value="P:proteasome assembly"/>
    <property type="evidence" value="ECO:0007669"/>
    <property type="project" value="UniProtKB-UniRule"/>
</dbReference>
<dbReference type="SMART" id="SM01385">
    <property type="entry name" value="DSS1_SEM1"/>
    <property type="match status" value="1"/>
</dbReference>
<evidence type="ECO:0000313" key="5">
    <source>
        <dbReference type="Proteomes" id="UP001150538"/>
    </source>
</evidence>
<gene>
    <name evidence="4" type="ORF">H4219_001966</name>
</gene>
<feature type="region of interest" description="Disordered" evidence="3">
    <location>
        <begin position="1"/>
        <end position="25"/>
    </location>
</feature>
<comment type="subcellular location">
    <subcellularLocation>
        <location evidence="2">Nucleus</location>
    </subcellularLocation>
</comment>
<protein>
    <recommendedName>
        <fullName evidence="2">26S proteasome complex subunit SEM1</fullName>
    </recommendedName>
</protein>
<evidence type="ECO:0000313" key="4">
    <source>
        <dbReference type="EMBL" id="KAJ1919495.1"/>
    </source>
</evidence>
<dbReference type="AlphaFoldDB" id="A0A9W8A2D7"/>
<name>A0A9W8A2D7_9FUNG</name>
<dbReference type="GO" id="GO:0005634">
    <property type="term" value="C:nucleus"/>
    <property type="evidence" value="ECO:0007669"/>
    <property type="project" value="UniProtKB-SubCell"/>
</dbReference>
<dbReference type="Pfam" id="PF05160">
    <property type="entry name" value="DSS1_SEM1"/>
    <property type="match status" value="1"/>
</dbReference>
<evidence type="ECO:0000256" key="2">
    <source>
        <dbReference type="RuleBase" id="RU369057"/>
    </source>
</evidence>
<evidence type="ECO:0000256" key="3">
    <source>
        <dbReference type="SAM" id="MobiDB-lite"/>
    </source>
</evidence>
<evidence type="ECO:0000256" key="1">
    <source>
        <dbReference type="ARBA" id="ARBA00034491"/>
    </source>
</evidence>
<dbReference type="Proteomes" id="UP001150538">
    <property type="component" value="Unassembled WGS sequence"/>
</dbReference>
<comment type="similarity">
    <text evidence="1 2">Belongs to the DSS1/SEM1 family.</text>
</comment>
<organism evidence="4 5">
    <name type="scientific">Mycoemilia scoparia</name>
    <dbReference type="NCBI Taxonomy" id="417184"/>
    <lineage>
        <taxon>Eukaryota</taxon>
        <taxon>Fungi</taxon>
        <taxon>Fungi incertae sedis</taxon>
        <taxon>Zoopagomycota</taxon>
        <taxon>Kickxellomycotina</taxon>
        <taxon>Kickxellomycetes</taxon>
        <taxon>Kickxellales</taxon>
        <taxon>Kickxellaceae</taxon>
        <taxon>Mycoemilia</taxon>
    </lineage>
</organism>
<keyword evidence="5" id="KW-1185">Reference proteome</keyword>
<dbReference type="GO" id="GO:0006406">
    <property type="term" value="P:mRNA export from nucleus"/>
    <property type="evidence" value="ECO:0007669"/>
    <property type="project" value="UniProtKB-UniRule"/>
</dbReference>
<keyword evidence="2" id="KW-0539">Nucleus</keyword>
<dbReference type="EMBL" id="JANBPU010000026">
    <property type="protein sequence ID" value="KAJ1919495.1"/>
    <property type="molecule type" value="Genomic_DNA"/>
</dbReference>
<reference evidence="4" key="1">
    <citation type="submission" date="2022-07" db="EMBL/GenBank/DDBJ databases">
        <title>Phylogenomic reconstructions and comparative analyses of Kickxellomycotina fungi.</title>
        <authorList>
            <person name="Reynolds N.K."/>
            <person name="Stajich J.E."/>
            <person name="Barry K."/>
            <person name="Grigoriev I.V."/>
            <person name="Crous P."/>
            <person name="Smith M.E."/>
        </authorList>
    </citation>
    <scope>NUCLEOTIDE SEQUENCE</scope>
    <source>
        <strain evidence="4">NBRC 100468</strain>
    </source>
</reference>
<accession>A0A9W8A2D7</accession>
<feature type="compositionally biased region" description="Basic and acidic residues" evidence="3">
    <location>
        <begin position="1"/>
        <end position="23"/>
    </location>
</feature>
<comment type="caution">
    <text evidence="4">The sequence shown here is derived from an EMBL/GenBank/DDBJ whole genome shotgun (WGS) entry which is preliminary data.</text>
</comment>
<keyword evidence="2" id="KW-0647">Proteasome</keyword>
<sequence>MSEKKENKILSEQEKAAKMNLLKDDDEFEEFEKQDWGEESKDKQDPSLWDFDWEKTIADDEFSKLLNVMGYLVNRDFEEFVHEIDADLVTGGMDFGLISDHTSDPA</sequence>
<comment type="function">
    <text evidence="2">Component of the 26S proteasome, a multiprotein complex involved in the ATP-dependent degradation of ubiquitinated proteins.</text>
</comment>
<proteinExistence type="inferred from homology"/>
<dbReference type="InterPro" id="IPR007834">
    <property type="entry name" value="DSS1_SEM1"/>
</dbReference>
<dbReference type="GO" id="GO:0008541">
    <property type="term" value="C:proteasome regulatory particle, lid subcomplex"/>
    <property type="evidence" value="ECO:0007669"/>
    <property type="project" value="UniProtKB-UniRule"/>
</dbReference>